<dbReference type="EMBL" id="CAVNYO010000168">
    <property type="protein sequence ID" value="CAK5270645.1"/>
    <property type="molecule type" value="Genomic_DNA"/>
</dbReference>
<comment type="caution">
    <text evidence="2">The sequence shown here is derived from an EMBL/GenBank/DDBJ whole genome shotgun (WGS) entry which is preliminary data.</text>
</comment>
<protein>
    <submittedName>
        <fullName evidence="2">Uncharacterized protein</fullName>
    </submittedName>
</protein>
<feature type="compositionally biased region" description="Pro residues" evidence="1">
    <location>
        <begin position="213"/>
        <end position="222"/>
    </location>
</feature>
<feature type="region of interest" description="Disordered" evidence="1">
    <location>
        <begin position="97"/>
        <end position="142"/>
    </location>
</feature>
<dbReference type="AlphaFoldDB" id="A0AAD2H8C0"/>
<feature type="region of interest" description="Disordered" evidence="1">
    <location>
        <begin position="206"/>
        <end position="303"/>
    </location>
</feature>
<evidence type="ECO:0000256" key="1">
    <source>
        <dbReference type="SAM" id="MobiDB-lite"/>
    </source>
</evidence>
<feature type="compositionally biased region" description="Polar residues" evidence="1">
    <location>
        <begin position="102"/>
        <end position="125"/>
    </location>
</feature>
<keyword evidence="3" id="KW-1185">Reference proteome</keyword>
<feature type="compositionally biased region" description="Basic and acidic residues" evidence="1">
    <location>
        <begin position="283"/>
        <end position="303"/>
    </location>
</feature>
<evidence type="ECO:0000313" key="2">
    <source>
        <dbReference type="EMBL" id="CAK5270645.1"/>
    </source>
</evidence>
<organism evidence="2 3">
    <name type="scientific">Mycena citricolor</name>
    <dbReference type="NCBI Taxonomy" id="2018698"/>
    <lineage>
        <taxon>Eukaryota</taxon>
        <taxon>Fungi</taxon>
        <taxon>Dikarya</taxon>
        <taxon>Basidiomycota</taxon>
        <taxon>Agaricomycotina</taxon>
        <taxon>Agaricomycetes</taxon>
        <taxon>Agaricomycetidae</taxon>
        <taxon>Agaricales</taxon>
        <taxon>Marasmiineae</taxon>
        <taxon>Mycenaceae</taxon>
        <taxon>Mycena</taxon>
    </lineage>
</organism>
<sequence>MCQHGFGPGRWVQKPSDPRPSLPTTTPAHKTTTETLSPQFNLVMHTNNALGLHTRASPHPCSTTRPPLARRYSDSLLDLTRDPDAVRMDTGSWAAGIARPASAQSRCSASRTPSESPLCDSPSSFTRERAFPSSPSVSSTASQFPEIVPVRFETQKVDAYAHSAPPYAPLPPILQDGGVLGHVHFDAYSPDALPSIRDVFPFAWPAHTSQTPRAPPPPPPPQQHQHQRTSCARIPSPLRNAMQPDADPHPARRAASSPSSYTVRLPSAKRRSRRAQPQTQSQGDERRRDRAHPVSSTRYRETPLPRVQRVNVPAEYAGGYCVAGWPSSHSHYAPVPVPVRAGFVPVVDAGGRVLGWREVEPLPGYY</sequence>
<evidence type="ECO:0000313" key="3">
    <source>
        <dbReference type="Proteomes" id="UP001295794"/>
    </source>
</evidence>
<feature type="region of interest" description="Disordered" evidence="1">
    <location>
        <begin position="1"/>
        <end position="37"/>
    </location>
</feature>
<proteinExistence type="predicted"/>
<feature type="compositionally biased region" description="Low complexity" evidence="1">
    <location>
        <begin position="133"/>
        <end position="142"/>
    </location>
</feature>
<dbReference type="Proteomes" id="UP001295794">
    <property type="component" value="Unassembled WGS sequence"/>
</dbReference>
<name>A0AAD2H8C0_9AGAR</name>
<gene>
    <name evidence="2" type="ORF">MYCIT1_LOCUS15233</name>
</gene>
<accession>A0AAD2H8C0</accession>
<feature type="compositionally biased region" description="Low complexity" evidence="1">
    <location>
        <begin position="24"/>
        <end position="35"/>
    </location>
</feature>
<reference evidence="2" key="1">
    <citation type="submission" date="2023-11" db="EMBL/GenBank/DDBJ databases">
        <authorList>
            <person name="De Vega J J."/>
            <person name="De Vega J J."/>
        </authorList>
    </citation>
    <scope>NUCLEOTIDE SEQUENCE</scope>
</reference>